<comment type="caution">
    <text evidence="2">The sequence shown here is derived from an EMBL/GenBank/DDBJ whole genome shotgun (WGS) entry which is preliminary data.</text>
</comment>
<gene>
    <name evidence="2" type="ORF">CBR_g49036</name>
</gene>
<feature type="region of interest" description="Disordered" evidence="1">
    <location>
        <begin position="186"/>
        <end position="205"/>
    </location>
</feature>
<feature type="region of interest" description="Disordered" evidence="1">
    <location>
        <begin position="1"/>
        <end position="138"/>
    </location>
</feature>
<dbReference type="EMBL" id="BFEA01000730">
    <property type="protein sequence ID" value="GBG89326.1"/>
    <property type="molecule type" value="Genomic_DNA"/>
</dbReference>
<feature type="compositionally biased region" description="Polar residues" evidence="1">
    <location>
        <begin position="126"/>
        <end position="135"/>
    </location>
</feature>
<dbReference type="AlphaFoldDB" id="A0A388M454"/>
<proteinExistence type="predicted"/>
<dbReference type="Proteomes" id="UP000265515">
    <property type="component" value="Unassembled WGS sequence"/>
</dbReference>
<keyword evidence="3" id="KW-1185">Reference proteome</keyword>
<feature type="compositionally biased region" description="Gly residues" evidence="1">
    <location>
        <begin position="71"/>
        <end position="84"/>
    </location>
</feature>
<feature type="compositionally biased region" description="Basic and acidic residues" evidence="1">
    <location>
        <begin position="52"/>
        <end position="62"/>
    </location>
</feature>
<evidence type="ECO:0000313" key="3">
    <source>
        <dbReference type="Proteomes" id="UP000265515"/>
    </source>
</evidence>
<name>A0A388M454_CHABU</name>
<evidence type="ECO:0000313" key="2">
    <source>
        <dbReference type="EMBL" id="GBG89326.1"/>
    </source>
</evidence>
<sequence>MPQPPAGGQHPGGGGGGDGGNGSGSSGGGDGGDGLGSGADKAEGKGSGGEGSGEKRSVEKWLGETSSKSKGSGGKMSGGKGSGGKRTVFGSHESTGTESHCEGTAPGEEELSQEAHAVQQDEELLQGSSGNTINIRDTEEVLHSGSLLTTQEGDVNGGQWTFVEGEDCGEEVRAWTFVEARLLGEEEGEEEPVVEARLHGDEEGEEPVVEARLFGGEVSVGVQMDPERKDHDSPSTRCGEEQGDRASVLSTGRKIVLHKTIELVSDSVAIELVSDSVVAEVQNIESSVDVGTVERQEADFPRRTPEHGVRLSMSLPMKPSKAMRGKSFSGRSLAALPKKSSSSVGLFKRVQMSRLFERVVRVLNACGIGKEEALQKHVAASIESVTALSDRFDDDAKRCIVKDPYPKYTKSHLVSRHHKHALKQPGRV</sequence>
<evidence type="ECO:0000256" key="1">
    <source>
        <dbReference type="SAM" id="MobiDB-lite"/>
    </source>
</evidence>
<dbReference type="Gramene" id="GBG89326">
    <property type="protein sequence ID" value="GBG89326"/>
    <property type="gene ID" value="CBR_g49036"/>
</dbReference>
<reference evidence="2 3" key="1">
    <citation type="journal article" date="2018" name="Cell">
        <title>The Chara Genome: Secondary Complexity and Implications for Plant Terrestrialization.</title>
        <authorList>
            <person name="Nishiyama T."/>
            <person name="Sakayama H."/>
            <person name="Vries J.D."/>
            <person name="Buschmann H."/>
            <person name="Saint-Marcoux D."/>
            <person name="Ullrich K.K."/>
            <person name="Haas F.B."/>
            <person name="Vanderstraeten L."/>
            <person name="Becker D."/>
            <person name="Lang D."/>
            <person name="Vosolsobe S."/>
            <person name="Rombauts S."/>
            <person name="Wilhelmsson P.K.I."/>
            <person name="Janitza P."/>
            <person name="Kern R."/>
            <person name="Heyl A."/>
            <person name="Rumpler F."/>
            <person name="Villalobos L.I.A.C."/>
            <person name="Clay J.M."/>
            <person name="Skokan R."/>
            <person name="Toyoda A."/>
            <person name="Suzuki Y."/>
            <person name="Kagoshima H."/>
            <person name="Schijlen E."/>
            <person name="Tajeshwar N."/>
            <person name="Catarino B."/>
            <person name="Hetherington A.J."/>
            <person name="Saltykova A."/>
            <person name="Bonnot C."/>
            <person name="Breuninger H."/>
            <person name="Symeonidi A."/>
            <person name="Radhakrishnan G.V."/>
            <person name="Van Nieuwerburgh F."/>
            <person name="Deforce D."/>
            <person name="Chang C."/>
            <person name="Karol K.G."/>
            <person name="Hedrich R."/>
            <person name="Ulvskov P."/>
            <person name="Glockner G."/>
            <person name="Delwiche C.F."/>
            <person name="Petrasek J."/>
            <person name="Van de Peer Y."/>
            <person name="Friml J."/>
            <person name="Beilby M."/>
            <person name="Dolan L."/>
            <person name="Kohara Y."/>
            <person name="Sugano S."/>
            <person name="Fujiyama A."/>
            <person name="Delaux P.-M."/>
            <person name="Quint M."/>
            <person name="TheiBen G."/>
            <person name="Hagemann M."/>
            <person name="Harholt J."/>
            <person name="Dunand C."/>
            <person name="Zachgo S."/>
            <person name="Langdale J."/>
            <person name="Maumus F."/>
            <person name="Straeten D.V.D."/>
            <person name="Gould S.B."/>
            <person name="Rensing S.A."/>
        </authorList>
    </citation>
    <scope>NUCLEOTIDE SEQUENCE [LARGE SCALE GENOMIC DNA]</scope>
    <source>
        <strain evidence="2 3">S276</strain>
    </source>
</reference>
<feature type="compositionally biased region" description="Basic and acidic residues" evidence="1">
    <location>
        <begin position="225"/>
        <end position="244"/>
    </location>
</feature>
<organism evidence="2 3">
    <name type="scientific">Chara braunii</name>
    <name type="common">Braun's stonewort</name>
    <dbReference type="NCBI Taxonomy" id="69332"/>
    <lineage>
        <taxon>Eukaryota</taxon>
        <taxon>Viridiplantae</taxon>
        <taxon>Streptophyta</taxon>
        <taxon>Charophyceae</taxon>
        <taxon>Charales</taxon>
        <taxon>Characeae</taxon>
        <taxon>Chara</taxon>
    </lineage>
</organism>
<protein>
    <submittedName>
        <fullName evidence="2">Uncharacterized protein</fullName>
    </submittedName>
</protein>
<feature type="region of interest" description="Disordered" evidence="1">
    <location>
        <begin position="224"/>
        <end position="245"/>
    </location>
</feature>
<accession>A0A388M454</accession>
<feature type="compositionally biased region" description="Gly residues" evidence="1">
    <location>
        <begin position="9"/>
        <end position="37"/>
    </location>
</feature>